<evidence type="ECO:0000256" key="11">
    <source>
        <dbReference type="ARBA" id="ARBA00023180"/>
    </source>
</evidence>
<keyword evidence="4 15" id="KW-0732">Signal</keyword>
<evidence type="ECO:0000256" key="12">
    <source>
        <dbReference type="PROSITE-ProRule" id="PRU00043"/>
    </source>
</evidence>
<feature type="domain" description="Cadherin" evidence="18">
    <location>
        <begin position="2177"/>
        <end position="2277"/>
    </location>
</feature>
<dbReference type="Pfam" id="PF00028">
    <property type="entry name" value="Cadherin"/>
    <property type="match status" value="21"/>
</dbReference>
<dbReference type="FunFam" id="2.60.40.60:FF:000051">
    <property type="entry name" value="FAT atypical cadherin 1"/>
    <property type="match status" value="1"/>
</dbReference>
<feature type="domain" description="Cadherin" evidence="18">
    <location>
        <begin position="1892"/>
        <end position="1977"/>
    </location>
</feature>
<feature type="domain" description="Cadherin" evidence="18">
    <location>
        <begin position="1136"/>
        <end position="1242"/>
    </location>
</feature>
<keyword evidence="11" id="KW-0325">Glycoprotein</keyword>
<dbReference type="FunFam" id="2.60.40.60:FF:000058">
    <property type="entry name" value="FAT atypical cadherin 3"/>
    <property type="match status" value="1"/>
</dbReference>
<evidence type="ECO:0000313" key="20">
    <source>
        <dbReference type="Proteomes" id="UP000261540"/>
    </source>
</evidence>
<dbReference type="Pfam" id="PF02210">
    <property type="entry name" value="Laminin_G_2"/>
    <property type="match status" value="1"/>
</dbReference>
<evidence type="ECO:0000256" key="4">
    <source>
        <dbReference type="ARBA" id="ARBA00022729"/>
    </source>
</evidence>
<reference evidence="19" key="1">
    <citation type="submission" date="2025-08" db="UniProtKB">
        <authorList>
            <consortium name="Ensembl"/>
        </authorList>
    </citation>
    <scope>IDENTIFICATION</scope>
</reference>
<dbReference type="FunFam" id="2.60.40.60:FF:000066">
    <property type="entry name" value="FAT atypical cadherin 1"/>
    <property type="match status" value="1"/>
</dbReference>
<dbReference type="FunFam" id="2.60.40.60:FF:000015">
    <property type="entry name" value="FAT atypical cadherin 1"/>
    <property type="match status" value="2"/>
</dbReference>
<dbReference type="Ensembl" id="ENSPKIT00000041192.1">
    <property type="protein sequence ID" value="ENSPKIP00000016695.1"/>
    <property type="gene ID" value="ENSPKIG00000002540.1"/>
</dbReference>
<dbReference type="PROSITE" id="PS50025">
    <property type="entry name" value="LAM_G_DOMAIN"/>
    <property type="match status" value="1"/>
</dbReference>
<accession>A0A3B3RFN2</accession>
<feature type="domain" description="Cadherin" evidence="18">
    <location>
        <begin position="714"/>
        <end position="818"/>
    </location>
</feature>
<feature type="domain" description="Cadherin" evidence="18">
    <location>
        <begin position="2487"/>
        <end position="2590"/>
    </location>
</feature>
<evidence type="ECO:0000256" key="8">
    <source>
        <dbReference type="ARBA" id="ARBA00022989"/>
    </source>
</evidence>
<evidence type="ECO:0000259" key="17">
    <source>
        <dbReference type="PROSITE" id="PS50026"/>
    </source>
</evidence>
<dbReference type="FunFam" id="2.60.40.60:FF:000013">
    <property type="entry name" value="Cadherin EGF LAG seven-pass G-type receptor"/>
    <property type="match status" value="2"/>
</dbReference>
<dbReference type="GO" id="GO:0005886">
    <property type="term" value="C:plasma membrane"/>
    <property type="evidence" value="ECO:0007669"/>
    <property type="project" value="InterPro"/>
</dbReference>
<feature type="domain" description="Cadherin" evidence="18">
    <location>
        <begin position="2917"/>
        <end position="3018"/>
    </location>
</feature>
<dbReference type="FunFam" id="2.60.40.60:FF:000165">
    <property type="entry name" value="FAT atypical cadherin 3"/>
    <property type="match status" value="1"/>
</dbReference>
<evidence type="ECO:0000259" key="18">
    <source>
        <dbReference type="PROSITE" id="PS50268"/>
    </source>
</evidence>
<dbReference type="Gene3D" id="2.10.25.10">
    <property type="entry name" value="Laminin"/>
    <property type="match status" value="1"/>
</dbReference>
<dbReference type="FunFam" id="2.60.40.60:FF:000032">
    <property type="entry name" value="FAT atypical cadherin 1"/>
    <property type="match status" value="1"/>
</dbReference>
<dbReference type="PROSITE" id="PS50026">
    <property type="entry name" value="EGF_3"/>
    <property type="match status" value="1"/>
</dbReference>
<dbReference type="FunFam" id="2.60.40.60:FF:000061">
    <property type="entry name" value="FAT atypical cadherin 3"/>
    <property type="match status" value="2"/>
</dbReference>
<feature type="domain" description="Cadherin" evidence="18">
    <location>
        <begin position="1243"/>
        <end position="1448"/>
    </location>
</feature>
<evidence type="ECO:0000256" key="14">
    <source>
        <dbReference type="SAM" id="Phobius"/>
    </source>
</evidence>
<dbReference type="CDD" id="cd11304">
    <property type="entry name" value="Cadherin_repeat"/>
    <property type="match status" value="30"/>
</dbReference>
<keyword evidence="8 14" id="KW-1133">Transmembrane helix</keyword>
<feature type="domain" description="Cadherin" evidence="18">
    <location>
        <begin position="461"/>
        <end position="566"/>
    </location>
</feature>
<evidence type="ECO:0000256" key="15">
    <source>
        <dbReference type="SAM" id="SignalP"/>
    </source>
</evidence>
<dbReference type="SMART" id="SM00112">
    <property type="entry name" value="CA"/>
    <property type="match status" value="33"/>
</dbReference>
<evidence type="ECO:0000256" key="7">
    <source>
        <dbReference type="ARBA" id="ARBA00022889"/>
    </source>
</evidence>
<feature type="domain" description="Cadherin" evidence="18">
    <location>
        <begin position="924"/>
        <end position="1030"/>
    </location>
</feature>
<evidence type="ECO:0000256" key="2">
    <source>
        <dbReference type="ARBA" id="ARBA00022536"/>
    </source>
</evidence>
<keyword evidence="3 14" id="KW-0812">Transmembrane</keyword>
<feature type="disulfide bond" evidence="13">
    <location>
        <begin position="3905"/>
        <end position="3914"/>
    </location>
</feature>
<dbReference type="PRINTS" id="PR00205">
    <property type="entry name" value="CADHERIN"/>
</dbReference>
<keyword evidence="2 13" id="KW-0245">EGF-like domain</keyword>
<feature type="domain" description="Cadherin" evidence="18">
    <location>
        <begin position="3122"/>
        <end position="3276"/>
    </location>
</feature>
<dbReference type="FunFam" id="2.60.40.60:FF:000053">
    <property type="entry name" value="FAT atypical cadherin 3"/>
    <property type="match status" value="1"/>
</dbReference>
<dbReference type="PANTHER" id="PTHR24026:SF49">
    <property type="entry name" value="PROTOCADHERIN FAT 3"/>
    <property type="match status" value="1"/>
</dbReference>
<keyword evidence="9 14" id="KW-0472">Membrane</keyword>
<reference evidence="19" key="2">
    <citation type="submission" date="2025-09" db="UniProtKB">
        <authorList>
            <consortium name="Ensembl"/>
        </authorList>
    </citation>
    <scope>IDENTIFICATION</scope>
</reference>
<feature type="domain" description="Cadherin" evidence="18">
    <location>
        <begin position="3033"/>
        <end position="3121"/>
    </location>
</feature>
<organism evidence="19 20">
    <name type="scientific">Paramormyrops kingsleyae</name>
    <dbReference type="NCBI Taxonomy" id="1676925"/>
    <lineage>
        <taxon>Eukaryota</taxon>
        <taxon>Metazoa</taxon>
        <taxon>Chordata</taxon>
        <taxon>Craniata</taxon>
        <taxon>Vertebrata</taxon>
        <taxon>Euteleostomi</taxon>
        <taxon>Actinopterygii</taxon>
        <taxon>Neopterygii</taxon>
        <taxon>Teleostei</taxon>
        <taxon>Osteoglossocephala</taxon>
        <taxon>Osteoglossomorpha</taxon>
        <taxon>Osteoglossiformes</taxon>
        <taxon>Mormyridae</taxon>
        <taxon>Paramormyrops</taxon>
    </lineage>
</organism>
<feature type="domain" description="Cadherin" evidence="18">
    <location>
        <begin position="819"/>
        <end position="923"/>
    </location>
</feature>
<comment type="subcellular location">
    <subcellularLocation>
        <location evidence="1">Membrane</location>
        <topology evidence="1">Single-pass membrane protein</topology>
    </subcellularLocation>
</comment>
<dbReference type="SUPFAM" id="SSF49313">
    <property type="entry name" value="Cadherin-like"/>
    <property type="match status" value="33"/>
</dbReference>
<dbReference type="FunFam" id="2.60.40.60:FF:000065">
    <property type="entry name" value="FAT atypical cadherin 1"/>
    <property type="match status" value="1"/>
</dbReference>
<dbReference type="Proteomes" id="UP000261540">
    <property type="component" value="Unplaced"/>
</dbReference>
<feature type="transmembrane region" description="Helical" evidence="14">
    <location>
        <begin position="4031"/>
        <end position="4051"/>
    </location>
</feature>
<dbReference type="GeneTree" id="ENSGT00940000154981"/>
<feature type="domain" description="Cadherin" evidence="18">
    <location>
        <begin position="2385"/>
        <end position="2486"/>
    </location>
</feature>
<dbReference type="FunFam" id="2.60.40.60:FF:000035">
    <property type="entry name" value="Protocadherin Fat 3"/>
    <property type="match status" value="1"/>
</dbReference>
<keyword evidence="7" id="KW-0130">Cell adhesion</keyword>
<dbReference type="InterPro" id="IPR015919">
    <property type="entry name" value="Cadherin-like_sf"/>
</dbReference>
<dbReference type="InterPro" id="IPR013320">
    <property type="entry name" value="ConA-like_dom_sf"/>
</dbReference>
<feature type="domain" description="Cadherin" evidence="18">
    <location>
        <begin position="1973"/>
        <end position="2074"/>
    </location>
</feature>
<name>A0A3B3RFN2_9TELE</name>
<keyword evidence="20" id="KW-1185">Reference proteome</keyword>
<dbReference type="FunFam" id="2.60.40.60:FF:000037">
    <property type="entry name" value="FAT atypical cadherin 1"/>
    <property type="match status" value="1"/>
</dbReference>
<dbReference type="FunFam" id="2.60.40.60:FF:000067">
    <property type="entry name" value="FAT atypical cadherin 1"/>
    <property type="match status" value="1"/>
</dbReference>
<evidence type="ECO:0000256" key="3">
    <source>
        <dbReference type="ARBA" id="ARBA00022692"/>
    </source>
</evidence>
<dbReference type="Gene3D" id="2.60.120.200">
    <property type="match status" value="1"/>
</dbReference>
<dbReference type="FunFam" id="2.60.40.60:FF:000071">
    <property type="entry name" value="FAT atypical cadherin 1"/>
    <property type="match status" value="1"/>
</dbReference>
<protein>
    <submittedName>
        <fullName evidence="19">FAT atypical cadherin 3</fullName>
    </submittedName>
</protein>
<evidence type="ECO:0000256" key="1">
    <source>
        <dbReference type="ARBA" id="ARBA00004167"/>
    </source>
</evidence>
<feature type="domain" description="Cadherin" evidence="18">
    <location>
        <begin position="35"/>
        <end position="147"/>
    </location>
</feature>
<comment type="caution">
    <text evidence="13">Lacks conserved residue(s) required for the propagation of feature annotation.</text>
</comment>
<feature type="domain" description="Laminin G" evidence="16">
    <location>
        <begin position="3711"/>
        <end position="3876"/>
    </location>
</feature>
<sequence>MRTSLLCLALQFSLLSLSHCQVSQSSVPGLTFNFTHSLYNATIYENSAAGTYINSEVRMGITLVVRSWKVIYRISSGDGGLFQAENYTLGDFCFLRIHTRSGSSAILNREVRDTYILTVTAATPDGLEALAMVAVLVLDTNDLRPLFTPTIYSVTVQEKIPLGTSVVQVTATDADAGSNAELYYFFREKVELLAIHPTSGVVFLIAQPSPDQRGLQEIEILAVDRGIKLYGDESTSSTAKLFLQLEHVNNHSPTITVVSRVPSRQDKDPVFAEVIVEDLDDGLNGDIEGVSIVAGDPQKLFVLDKLSGGNEYKVVMSEPRDWGQFTYGYNLTLQAKDRGSPPKFSDLQVVWVSIQSPQPVQRRFEKELYDVIINEISPPGFIVEVIRIFPEQSNARYMLNPTTDSTHFDINSLTGVITTACSLTTVNQELLALEVVEVESRLRTKVYITIEDANDNSPVFSQASYQGTVNEHSPVGTVILVVSAVDGDKGENASVIYSISSFQQLPFALDQYTGVLKTIKELDFESCPELYVFVVRASDCGTPYRRESEVNITISLVNINDNPPQFDKVACRGAISLDFPVGQPIITMSAIDLDKPESIIYKIQSGDEQDFFNLNLDTGVLSLKKSLVTANPKNGVFSLEVIASDGAILSDPTFVNISLLRGQMSLKNLNCEETKAAEKLVGKLLNKTRIDDRSTVIERFSDVFTMNRQSPQFESLPSEIWVREDLAVGASVFRVHAYDGDSGFSGKILFAISDGNKDSCFNIDMDNGWITVLLPMDREKTNKYVLNLTIYDMGLPQRSTARLLILNLEDTNDNAPQFEQESYNTVILENTTIGTDIIQVKATDKDQGWNGQVYYTLLTSTTAFKISSTTGIVQVSEKLDREYIPTFYLQIEARDGAETGSQRFSLTILSISLEDVNDCSPTFIPKGYSTRVPEDLPSGTVITWLEAHDPDLGPGGQVKYSLADDYDGMFVVNRDSGTVRLVGDLDYEKHNFYNLTVIADDRGFPVPLRSVSFIVVEVIDVNENLNAPHFTNFTLSTTVKENSRVGTSILRVVAWDNDQGRDGEIRFSVKAGSGLGRFTIDEESGIIYTMDILDHEIKDSYWLTVQATDRGLVPLCSTVEVYIQVEDVNDNAPLTSEPIYRPAIMENSAKGLSVLQVQAQDLDTTTSVSHLSYRIASGNPQNFFTINPKTGLITTTSRKLDREQQDEHFLEVIVSDMGPSPRHTPVWVIVRILDENDNEPHFPEKLYQLWVPEHDRSSRGEPLCRVLASDRDLGLNADLSYSIVDGNQDANFAIDPKTATVMSRKTMAAGSSALLTIRATDNGDPPMSSTTQLYMKWISKPVPSLLPLLFTDLYYNFTIPESTQVFEVVGVVSTQQSATPLWFDISGGGYSSHCDICKGVGTVIVAKPLDAELRSSYEVTVTVTDGTHTASTQLYITVLDINDNTPTFSQASYVVTVSEDTPSDTEVLQVRASDADGRSKLSYSIHSSLDPGSAYTFRIAPETGTLYTADRLDQEAQSQHILTVMVREDQEFPYRRDLARIRVAVEDANDHAPYFTQTVYEGSVFETAIAGTYVLQVTALDRDQGKNGELLYSLEAGNSGNMFRIDPVTGELCVIKELDLNSLGQYVITVRATDKGSPPMGAVATVRITVALSDSSIPRFLHTEYHAEISENMPAGSFVMAVSAMSRSAPSYRINREGEPGSFRINQFTGVITTLKPLDYESVTSYELIVEAYNMAGMASITSVIIQVVDANDNSPVFQHLKYRGSISEAAPINSVVLSVDDGMPLVLAATDADKNLNSLLIFQIVDNVAQTFFTVDSGTGSIRSISNLDHETHSEFNFSIIVRDSGQPQLTAQNLAEVRVWVHNINDSPPKFCQDTYETVLLLPTCVAAEVLQVSAVDPDTCDSAGLSFALTDRSLEHFAVDPESGILMVRSSNFSKDRYRFSVEVTDGKFYSTALVTVVVREAMDGGLVFLRPQYSYTVVENSNNVTTVAIVNVMGSRLNEPIRYRLLNAGTQFKVRPTSGVIQTTGLQFDREGQEIYELVLVATREKNHLQVATTTVRIQVEDVNDNPPVFIGLPYYAAVRVDAEPGSHIIQINATDQDKGVNSQVSYYLKDEYQYFEVNPLTGEISLKNPLHVNLSNVEYQVVVFAKDGGVPAHVTAVEFSITVVNKAMPVFEKPFYQISVSEDTAMHTPILSINAASPACDKIIYTIVDGDASSQFSIGYDTGFISIVYPLDYEANSYYRLTVKATDTVSGVGAEVDIDIAVLDENDNPPEFERSSYEAILSETSMIGTTALQVVAVDKDSEKNNVVQYQITPEMYSSTDYFHIDSISGLLFTAHLLDYELMQQHNIIVKVTDNGFPPLSNEVLVTVSVKDANDNPPMFSQTLYMAHVSELAPRGHLVTCVQASDADRSDTSQLRYSILTGNEKNHFAMDEEKGMICLSSQRMQRMQRLYILNVSVSDGIFTSMAQVYISVLEANLYSPVFSQRFYLTQIRENAAGGTRVIQLKATDEDSGRFGQMTYCFVNDLAKDQFIVDATGQILTARKLDRENPVNKDIVLRVMVLDGGGRASFCSVRVMLIDENDNPPHFKATEYRASVKYNVATGFPVIQIQAVDPDEGMNGKVTYSLYSETRVSVVNILEIDTDSGWIITKGSFSHLQGVVLSFFAKAADGGVPVKHSLVSVYIHVLPPEVPIPSFTQPQYSYTVREDTLMGMVLGSVHLNPSRNVVFGLISGETIDTNRGGTLMVERDTGVIRLVKPLDHEAVEAFHFKVSATIKLPQLESVSTVDVEVKVLDLNDNAPSFETGSYEAVVMEGMPIGTRIIQVRALDPDWGSNGQVTYSLVNPRDPEVDRSMNMFSIDSKTGWITSLSDLDYELCPSYTFTVVATDLGETISLSSTALVTVAVVDVNDNPPCFKMDHYKAAVMETGTLGEVVAVLGTQDRDSSDKVSLHITGGNPGGAFALELVQDQWKMYLNQLLDREEQEQYFINVTASDGLFMSQAAVEITVMDSNDNSPVCDQVRKCASGNLSLALTVSLGATDADLGENSEIQYSLFGIGVEDFYMDANTGRCITICSVLLCVVLCVIPRYMFVAQATDGRGRFCRAKVLLTILDVNDNAPTFPNARYTTSVYESATPKALLTRLQALDPDEGQKPALCLDSCTSTPLCSSIYASFFSVTLRNSAPSLFLMLLLIQFEVPIGENVESSSRKVIYSLQNSAGGVFSVDESTGIVVLEKVLDRELRSSYTVTVQASDGVLHSTADLDILVLDVNDNPPVFQGSNYSASVPEDVTLGTEVLRVYATSADAGTNAEICYSIRSGNELQKFQIAGALDYEVSRYSLTVQALDKGSPALSSAVTVSIDISDINDNPPLILPVNASITDEPLGSNVLQLSVTDNDTVLHGPPYEFNIISGNEGEAFVLDQEGLLRTNRFFVQEVRDSGRPRLSSSTFVFVRIVEDNLHRPEAFPLEVYIITAGGEFPGGVVGQIHAMDYDGDAALSFSHWSRQRTLFRINRQDGRIVALTGLRPGRYRLNATVSDGRYAVAVKVSVLVEEAADQALWEAIVVRFEGVAPENFVQLYLSSFRNALISLVGTPCRVLGIQPVPGSHGQLDVLLAAEAKGGGFLPASELARMITVSRKQLEGALRISTILEQGCPEVQCGEQWCESGLMLDPGVTVTYSMPKASFVSPHFTLGGTCHTHPKYCQGTGGCWSSTNPVITRIYSRTLWSRSKLIASGFKLDLIIRTFQSQGIIMYMNSDPCTLLKEGLSVPGWPVNDGRWHTVSLEISGDVTTLTLDSRYVERSSRGLSSRPWAPGGSASLVFGARLISPDWKRGSGTQVLDGLQGCLDSVVLNGHEMPLLNEQGHHVEVTAFAQVRPGCLLTSDPCQAEPCQNGGSCSNLPSGGESCCPSPYTGGHCEVEITVCNPSSCHNGASCQPAGEKLRCHCQGGECLRSIPEVCSKLFQAENISTRGRGFFPDRCEGGACAVEVCVNGAVCHCGCTPGLGGGCGTPGAPSSPGLDTQVEQFPYLGHDELIGMAAMLCFTFIFVALLVTFRRRRISACPPSCPPRDEPPPPPPTILHPAPALLHDSDWMQADNLYFGTMQPFDACTLCLELKDPSQVGVQPLPHSGPWLHNVSPGIPNESVSMWADTSLPFTDPRGLAVCRVTPLSLGQSNSSALLGGMLNGGDGMEQDVYQEWTGPRDRDMGKDRGTEKGIELEEEHVRVTARLKQRVGSYLL</sequence>
<dbReference type="PANTHER" id="PTHR24026">
    <property type="entry name" value="FAT ATYPICAL CADHERIN-RELATED"/>
    <property type="match status" value="1"/>
</dbReference>
<evidence type="ECO:0000256" key="5">
    <source>
        <dbReference type="ARBA" id="ARBA00022737"/>
    </source>
</evidence>
<keyword evidence="10 13" id="KW-1015">Disulfide bond</keyword>
<feature type="domain" description="Cadherin" evidence="18">
    <location>
        <begin position="3277"/>
        <end position="3371"/>
    </location>
</feature>
<dbReference type="InterPro" id="IPR001791">
    <property type="entry name" value="Laminin_G"/>
</dbReference>
<dbReference type="FunFam" id="2.60.40.60:FF:000026">
    <property type="entry name" value="FAT atypical cadherin 1"/>
    <property type="match status" value="2"/>
</dbReference>
<evidence type="ECO:0000313" key="19">
    <source>
        <dbReference type="Ensembl" id="ENSPKIP00000016695.1"/>
    </source>
</evidence>
<dbReference type="FunFam" id="2.60.40.60:FF:000064">
    <property type="entry name" value="FAT atypical cadherin 1"/>
    <property type="match status" value="1"/>
</dbReference>
<keyword evidence="6 12" id="KW-0106">Calcium</keyword>
<feature type="domain" description="Cadherin" evidence="18">
    <location>
        <begin position="575"/>
        <end position="713"/>
    </location>
</feature>
<dbReference type="FunFam" id="2.60.40.60:FF:000080">
    <property type="entry name" value="FAT atypical cadherin 1"/>
    <property type="match status" value="1"/>
</dbReference>
<evidence type="ECO:0000256" key="9">
    <source>
        <dbReference type="ARBA" id="ARBA00023136"/>
    </source>
</evidence>
<feature type="domain" description="Cadherin" evidence="18">
    <location>
        <begin position="2075"/>
        <end position="2176"/>
    </location>
</feature>
<dbReference type="SMART" id="SM00282">
    <property type="entry name" value="LamG"/>
    <property type="match status" value="1"/>
</dbReference>
<dbReference type="GO" id="GO:0009653">
    <property type="term" value="P:anatomical structure morphogenesis"/>
    <property type="evidence" value="ECO:0007669"/>
    <property type="project" value="UniProtKB-ARBA"/>
</dbReference>
<dbReference type="Gene3D" id="2.60.40.60">
    <property type="entry name" value="Cadherins"/>
    <property type="match status" value="33"/>
</dbReference>
<dbReference type="FunFam" id="2.60.40.60:FF:000059">
    <property type="entry name" value="FAT atypical cadherin 3"/>
    <property type="match status" value="1"/>
</dbReference>
<feature type="domain" description="Cadherin" evidence="18">
    <location>
        <begin position="2805"/>
        <end position="2916"/>
    </location>
</feature>
<dbReference type="CDD" id="cd00110">
    <property type="entry name" value="LamG"/>
    <property type="match status" value="1"/>
</dbReference>
<dbReference type="GO" id="GO:0005509">
    <property type="term" value="F:calcium ion binding"/>
    <property type="evidence" value="ECO:0007669"/>
    <property type="project" value="UniProtKB-UniRule"/>
</dbReference>
<feature type="signal peptide" evidence="15">
    <location>
        <begin position="1"/>
        <end position="20"/>
    </location>
</feature>
<dbReference type="SUPFAM" id="SSF49899">
    <property type="entry name" value="Concanavalin A-like lectins/glucanases"/>
    <property type="match status" value="1"/>
</dbReference>
<evidence type="ECO:0000256" key="6">
    <source>
        <dbReference type="ARBA" id="ARBA00022837"/>
    </source>
</evidence>
<evidence type="ECO:0000259" key="16">
    <source>
        <dbReference type="PROSITE" id="PS50025"/>
    </source>
</evidence>
<feature type="domain" description="Cadherin" evidence="18">
    <location>
        <begin position="1031"/>
        <end position="1135"/>
    </location>
</feature>
<feature type="domain" description="Cadherin" evidence="18">
    <location>
        <begin position="1449"/>
        <end position="1555"/>
    </location>
</feature>
<feature type="chain" id="PRO_5017246627" evidence="15">
    <location>
        <begin position="21"/>
        <end position="4235"/>
    </location>
</feature>
<dbReference type="PROSITE" id="PS00232">
    <property type="entry name" value="CADHERIN_1"/>
    <property type="match status" value="13"/>
</dbReference>
<dbReference type="InterPro" id="IPR000742">
    <property type="entry name" value="EGF"/>
</dbReference>
<dbReference type="CDD" id="cd00054">
    <property type="entry name" value="EGF_CA"/>
    <property type="match status" value="1"/>
</dbReference>
<evidence type="ECO:0000256" key="13">
    <source>
        <dbReference type="PROSITE-ProRule" id="PRU00076"/>
    </source>
</evidence>
<feature type="domain" description="Cadherin" evidence="18">
    <location>
        <begin position="148"/>
        <end position="255"/>
    </location>
</feature>
<dbReference type="FunFam" id="2.60.40.60:FF:000021">
    <property type="entry name" value="FAT atypical cadherin 1"/>
    <property type="match status" value="2"/>
</dbReference>
<feature type="domain" description="Cadherin" evidence="18">
    <location>
        <begin position="2591"/>
        <end position="2698"/>
    </location>
</feature>
<feature type="domain" description="Cadherin" evidence="18">
    <location>
        <begin position="1759"/>
        <end position="1873"/>
    </location>
</feature>
<feature type="domain" description="Cadherin" evidence="18">
    <location>
        <begin position="1556"/>
        <end position="1660"/>
    </location>
</feature>
<keyword evidence="5" id="KW-0677">Repeat</keyword>
<dbReference type="FunFam" id="2.60.40.60:FF:000041">
    <property type="entry name" value="FAT atypical cadherin 1"/>
    <property type="match status" value="1"/>
</dbReference>
<dbReference type="GO" id="GO:0007156">
    <property type="term" value="P:homophilic cell adhesion via plasma membrane adhesion molecules"/>
    <property type="evidence" value="ECO:0007669"/>
    <property type="project" value="InterPro"/>
</dbReference>
<dbReference type="FunFam" id="2.60.40.60:FF:000052">
    <property type="entry name" value="FAT atypical cadherin 1"/>
    <property type="match status" value="1"/>
</dbReference>
<dbReference type="FunFam" id="2.60.40.60:FF:000039">
    <property type="entry name" value="FAT atypical cadherin 3"/>
    <property type="match status" value="1"/>
</dbReference>
<dbReference type="InterPro" id="IPR020894">
    <property type="entry name" value="Cadherin_CS"/>
</dbReference>
<feature type="domain" description="Cadherin" evidence="18">
    <location>
        <begin position="1661"/>
        <end position="1758"/>
    </location>
</feature>
<feature type="domain" description="EGF-like" evidence="17">
    <location>
        <begin position="3879"/>
        <end position="3915"/>
    </location>
</feature>
<proteinExistence type="predicted"/>
<dbReference type="PROSITE" id="PS50268">
    <property type="entry name" value="CADHERIN_2"/>
    <property type="match status" value="29"/>
</dbReference>
<feature type="domain" description="Cadherin" evidence="18">
    <location>
        <begin position="2699"/>
        <end position="2804"/>
    </location>
</feature>
<feature type="domain" description="Cadherin" evidence="18">
    <location>
        <begin position="365"/>
        <end position="460"/>
    </location>
</feature>
<feature type="domain" description="Cadherin" evidence="18">
    <location>
        <begin position="2278"/>
        <end position="2384"/>
    </location>
</feature>
<dbReference type="InterPro" id="IPR002126">
    <property type="entry name" value="Cadherin-like_dom"/>
</dbReference>
<evidence type="ECO:0000256" key="10">
    <source>
        <dbReference type="ARBA" id="ARBA00023157"/>
    </source>
</evidence>